<accession>A0A172XA50</accession>
<dbReference type="FunFam" id="3.30.70.580:FF:000001">
    <property type="entry name" value="tRNA pseudouridine synthase A"/>
    <property type="match status" value="1"/>
</dbReference>
<protein>
    <recommendedName>
        <fullName evidence="4">tRNA pseudouridine synthase A</fullName>
        <ecNumber evidence="4">5.4.99.12</ecNumber>
    </recommendedName>
    <alternativeName>
        <fullName evidence="4">tRNA pseudouridine(38-40) synthase</fullName>
    </alternativeName>
    <alternativeName>
        <fullName evidence="4">tRNA pseudouridylate synthase I</fullName>
    </alternativeName>
    <alternativeName>
        <fullName evidence="4">tRNA-uridine isomerase I</fullName>
    </alternativeName>
</protein>
<evidence type="ECO:0000256" key="2">
    <source>
        <dbReference type="ARBA" id="ARBA00022694"/>
    </source>
</evidence>
<comment type="similarity">
    <text evidence="1 4 7">Belongs to the tRNA pseudouridine synthase TruA family.</text>
</comment>
<dbReference type="Gene3D" id="3.30.70.580">
    <property type="entry name" value="Pseudouridine synthase I, catalytic domain, N-terminal subdomain"/>
    <property type="match status" value="1"/>
</dbReference>
<dbReference type="PANTHER" id="PTHR11142">
    <property type="entry name" value="PSEUDOURIDYLATE SYNTHASE"/>
    <property type="match status" value="1"/>
</dbReference>
<dbReference type="SMR" id="A0A172XA50"/>
<gene>
    <name evidence="4" type="primary">truA</name>
    <name evidence="9" type="ORF">A7978_00060</name>
</gene>
<comment type="subunit">
    <text evidence="4">Homodimer.</text>
</comment>
<proteinExistence type="inferred from homology"/>
<organism evidence="9 10">
    <name type="scientific">Borrelia turicatae</name>
    <dbReference type="NCBI Taxonomy" id="142"/>
    <lineage>
        <taxon>Bacteria</taxon>
        <taxon>Pseudomonadati</taxon>
        <taxon>Spirochaetota</taxon>
        <taxon>Spirochaetia</taxon>
        <taxon>Spirochaetales</taxon>
        <taxon>Borreliaceae</taxon>
        <taxon>Borrelia</taxon>
    </lineage>
</organism>
<dbReference type="AlphaFoldDB" id="A0A172XA50"/>
<dbReference type="InterPro" id="IPR020094">
    <property type="entry name" value="TruA/RsuA/RluB/E/F_N"/>
</dbReference>
<dbReference type="SUPFAM" id="SSF55120">
    <property type="entry name" value="Pseudouridine synthase"/>
    <property type="match status" value="1"/>
</dbReference>
<dbReference type="PANTHER" id="PTHR11142:SF0">
    <property type="entry name" value="TRNA PSEUDOURIDINE SYNTHASE-LIKE 1"/>
    <property type="match status" value="1"/>
</dbReference>
<dbReference type="NCBIfam" id="TIGR00071">
    <property type="entry name" value="hisT_truA"/>
    <property type="match status" value="1"/>
</dbReference>
<dbReference type="GO" id="GO:0160147">
    <property type="term" value="F:tRNA pseudouridine(38-40) synthase activity"/>
    <property type="evidence" value="ECO:0007669"/>
    <property type="project" value="UniProtKB-EC"/>
</dbReference>
<feature type="active site" description="Nucleophile" evidence="4 5">
    <location>
        <position position="52"/>
    </location>
</feature>
<evidence type="ECO:0000313" key="10">
    <source>
        <dbReference type="Proteomes" id="UP000264231"/>
    </source>
</evidence>
<evidence type="ECO:0000313" key="9">
    <source>
        <dbReference type="EMBL" id="ANF33531.1"/>
    </source>
</evidence>
<evidence type="ECO:0000259" key="8">
    <source>
        <dbReference type="Pfam" id="PF01416"/>
    </source>
</evidence>
<feature type="domain" description="Pseudouridine synthase I TruA alpha/beta" evidence="8">
    <location>
        <begin position="9"/>
        <end position="104"/>
    </location>
</feature>
<dbReference type="InterPro" id="IPR001406">
    <property type="entry name" value="PsdUridine_synth_TruA"/>
</dbReference>
<comment type="function">
    <text evidence="4">Formation of pseudouridine at positions 38, 39 and 40 in the anticodon stem and loop of transfer RNAs.</text>
</comment>
<keyword evidence="2 4" id="KW-0819">tRNA processing</keyword>
<dbReference type="HAMAP" id="MF_00171">
    <property type="entry name" value="TruA"/>
    <property type="match status" value="1"/>
</dbReference>
<dbReference type="Pfam" id="PF01416">
    <property type="entry name" value="PseudoU_synth_1"/>
    <property type="match status" value="2"/>
</dbReference>
<evidence type="ECO:0000256" key="4">
    <source>
        <dbReference type="HAMAP-Rule" id="MF_00171"/>
    </source>
</evidence>
<dbReference type="InterPro" id="IPR020095">
    <property type="entry name" value="PsdUridine_synth_TruA_C"/>
</dbReference>
<sequence length="245" mass="29027">MKKVLAKITYDGSLYYGFQIQPKKPTIQGEIEKVLEKISKTKIKIHSAGRTDKGVHARGQIISFYIKINIKLKNLKTAINSLLKDDIRIIKLKYVEDKFQPRFDAKRRKYSYYILNNENHYPWEGYRAYYVKKKLNINRLNEMAEMLIGIHDFTTFSCIRDQTNSKLKEIYYARFKKKNKFIIFEIIGSSFLWKMVRSIVGVMIDIEIKNEPVDTFKKILNSKNRKLTRKTAPAKALFLDKVFYE</sequence>
<dbReference type="EC" id="5.4.99.12" evidence="4"/>
<dbReference type="RefSeq" id="WP_011771976.1">
    <property type="nucleotide sequence ID" value="NZ_CP015629.1"/>
</dbReference>
<dbReference type="InterPro" id="IPR020097">
    <property type="entry name" value="PsdUridine_synth_TruA_a/b_dom"/>
</dbReference>
<dbReference type="GO" id="GO:0003723">
    <property type="term" value="F:RNA binding"/>
    <property type="evidence" value="ECO:0007669"/>
    <property type="project" value="InterPro"/>
</dbReference>
<dbReference type="EMBL" id="CP015629">
    <property type="protein sequence ID" value="ANF33531.1"/>
    <property type="molecule type" value="Genomic_DNA"/>
</dbReference>
<evidence type="ECO:0000256" key="7">
    <source>
        <dbReference type="RuleBase" id="RU003792"/>
    </source>
</evidence>
<evidence type="ECO:0000256" key="5">
    <source>
        <dbReference type="PIRSR" id="PIRSR001430-1"/>
    </source>
</evidence>
<evidence type="ECO:0000256" key="1">
    <source>
        <dbReference type="ARBA" id="ARBA00009375"/>
    </source>
</evidence>
<reference evidence="9 10" key="1">
    <citation type="submission" date="2016-05" db="EMBL/GenBank/DDBJ databases">
        <title>Chromosome and linear plasmid sequence of a 2015 human isolate of tick-borne relapsing fever spirochete, Borrelia turicatae.</title>
        <authorList>
            <person name="Kingry L.C."/>
            <person name="Dhwani B."/>
            <person name="Replogle A."/>
            <person name="Sexton C."/>
            <person name="Rowe L."/>
            <person name="Stermole B.M."/>
            <person name="Christensen A.M."/>
            <person name="Schriefer M.E."/>
        </authorList>
    </citation>
    <scope>NUCLEOTIDE SEQUENCE [LARGE SCALE GENOMIC DNA]</scope>
    <source>
        <strain evidence="9 10">BTE5EL</strain>
    </source>
</reference>
<dbReference type="PIRSF" id="PIRSF001430">
    <property type="entry name" value="tRNA_psdUrid_synth"/>
    <property type="match status" value="1"/>
</dbReference>
<evidence type="ECO:0000256" key="3">
    <source>
        <dbReference type="ARBA" id="ARBA00023235"/>
    </source>
</evidence>
<feature type="domain" description="Pseudouridine synthase I TruA alpha/beta" evidence="8">
    <location>
        <begin position="143"/>
        <end position="245"/>
    </location>
</feature>
<evidence type="ECO:0000256" key="6">
    <source>
        <dbReference type="PIRSR" id="PIRSR001430-2"/>
    </source>
</evidence>
<dbReference type="GO" id="GO:0031119">
    <property type="term" value="P:tRNA pseudouridine synthesis"/>
    <property type="evidence" value="ECO:0007669"/>
    <property type="project" value="UniProtKB-UniRule"/>
</dbReference>
<comment type="caution">
    <text evidence="4">Lacks conserved residue(s) required for the propagation of feature annotation.</text>
</comment>
<keyword evidence="3 4" id="KW-0413">Isomerase</keyword>
<dbReference type="Proteomes" id="UP000264231">
    <property type="component" value="Chromosome"/>
</dbReference>
<dbReference type="CDD" id="cd02570">
    <property type="entry name" value="PseudoU_synth_EcTruA"/>
    <property type="match status" value="1"/>
</dbReference>
<name>A0A172XA50_BORTU</name>
<dbReference type="OMA" id="ADAFCHN"/>
<dbReference type="Gene3D" id="3.30.70.660">
    <property type="entry name" value="Pseudouridine synthase I, catalytic domain, C-terminal subdomain"/>
    <property type="match status" value="1"/>
</dbReference>
<feature type="binding site" evidence="4 6">
    <location>
        <position position="110"/>
    </location>
    <ligand>
        <name>substrate</name>
    </ligand>
</feature>
<dbReference type="InterPro" id="IPR020103">
    <property type="entry name" value="PsdUridine_synth_cat_dom_sf"/>
</dbReference>
<comment type="catalytic activity">
    <reaction evidence="4 7">
        <text>uridine(38/39/40) in tRNA = pseudouridine(38/39/40) in tRNA</text>
        <dbReference type="Rhea" id="RHEA:22376"/>
        <dbReference type="Rhea" id="RHEA-COMP:10085"/>
        <dbReference type="Rhea" id="RHEA-COMP:10087"/>
        <dbReference type="ChEBI" id="CHEBI:65314"/>
        <dbReference type="ChEBI" id="CHEBI:65315"/>
        <dbReference type="EC" id="5.4.99.12"/>
    </reaction>
</comment>